<protein>
    <submittedName>
        <fullName evidence="3">Glycine/betaine ABC transporter substrate-binding protein</fullName>
    </submittedName>
</protein>
<keyword evidence="4" id="KW-1185">Reference proteome</keyword>
<dbReference type="PATRIC" id="fig|1075402.3.peg.3018"/>
<dbReference type="GO" id="GO:0043190">
    <property type="term" value="C:ATP-binding cassette (ABC) transporter complex"/>
    <property type="evidence" value="ECO:0007669"/>
    <property type="project" value="InterPro"/>
</dbReference>
<dbReference type="GO" id="GO:0022857">
    <property type="term" value="F:transmembrane transporter activity"/>
    <property type="evidence" value="ECO:0007669"/>
    <property type="project" value="InterPro"/>
</dbReference>
<dbReference type="STRING" id="1075402.AN216_10955"/>
<dbReference type="EMBL" id="LJGU01000118">
    <property type="protein sequence ID" value="OEV03600.1"/>
    <property type="molecule type" value="Genomic_DNA"/>
</dbReference>
<dbReference type="AlphaFoldDB" id="A0A1E7KI50"/>
<gene>
    <name evidence="3" type="ORF">AN216_10955</name>
</gene>
<dbReference type="InterPro" id="IPR007210">
    <property type="entry name" value="ABC_Gly_betaine_transp_sub-bd"/>
</dbReference>
<proteinExistence type="predicted"/>
<evidence type="ECO:0000313" key="3">
    <source>
        <dbReference type="EMBL" id="OEV03600.1"/>
    </source>
</evidence>
<evidence type="ECO:0000313" key="4">
    <source>
        <dbReference type="Proteomes" id="UP000176101"/>
    </source>
</evidence>
<feature type="domain" description="ABC-type glycine betaine transport system substrate-binding" evidence="2">
    <location>
        <begin position="41"/>
        <end position="307"/>
    </location>
</feature>
<dbReference type="Pfam" id="PF04069">
    <property type="entry name" value="OpuAC"/>
    <property type="match status" value="1"/>
</dbReference>
<dbReference type="PROSITE" id="PS51257">
    <property type="entry name" value="PROKAR_LIPOPROTEIN"/>
    <property type="match status" value="1"/>
</dbReference>
<reference evidence="3 4" key="1">
    <citation type="journal article" date="2016" name="Front. Microbiol.">
        <title>Comparative Genomics Analysis of Streptomyces Species Reveals Their Adaptation to the Marine Environment and Their Diversity at the Genomic Level.</title>
        <authorList>
            <person name="Tian X."/>
            <person name="Zhang Z."/>
            <person name="Yang T."/>
            <person name="Chen M."/>
            <person name="Li J."/>
            <person name="Chen F."/>
            <person name="Yang J."/>
            <person name="Li W."/>
            <person name="Zhang B."/>
            <person name="Zhang Z."/>
            <person name="Wu J."/>
            <person name="Zhang C."/>
            <person name="Long L."/>
            <person name="Xiao J."/>
        </authorList>
    </citation>
    <scope>NUCLEOTIDE SEQUENCE [LARGE SCALE GENOMIC DNA]</scope>
    <source>
        <strain evidence="3 4">SCSIO 02100</strain>
    </source>
</reference>
<dbReference type="CDD" id="cd13643">
    <property type="entry name" value="PBP2_BCP_2"/>
    <property type="match status" value="1"/>
</dbReference>
<dbReference type="SUPFAM" id="SSF53850">
    <property type="entry name" value="Periplasmic binding protein-like II"/>
    <property type="match status" value="1"/>
</dbReference>
<dbReference type="Gene3D" id="3.40.190.10">
    <property type="entry name" value="Periplasmic binding protein-like II"/>
    <property type="match status" value="1"/>
</dbReference>
<evidence type="ECO:0000256" key="1">
    <source>
        <dbReference type="SAM" id="SignalP"/>
    </source>
</evidence>
<sequence>MPIARKCRAAVAALALLALSACGSDSGAGSDSDSPDDAGAVRLTTNTWVGGQANTAVASYLLERELGYDVSVRERPEDKAWKALGTGEADALLEDWGHPEQERKYIQRKKTVVPAGDLGMQGRIGWYVPEYLSDEHPEITDWKNLNDYAHLFATEETGEKGRLLEGAPDFISRDKQLIRNLDLDLEPVFAGSEAAQIKEMRKRAKHEEPFLTYLWRPHWLESEIELTEVDLPPYYEGCAADERKTKCGYPETDLQKYMNADFEKDGGKAAQFLKNFQWGEEDQNEVARMIARDGMTPEKAAKRWVEENPGTWKVWLWDL</sequence>
<dbReference type="OrthoDB" id="7805658at2"/>
<name>A0A1E7KI50_9ACTN</name>
<feature type="chain" id="PRO_5039289799" evidence="1">
    <location>
        <begin position="24"/>
        <end position="319"/>
    </location>
</feature>
<evidence type="ECO:0000259" key="2">
    <source>
        <dbReference type="Pfam" id="PF04069"/>
    </source>
</evidence>
<dbReference type="Proteomes" id="UP000176101">
    <property type="component" value="Unassembled WGS sequence"/>
</dbReference>
<comment type="caution">
    <text evidence="3">The sequence shown here is derived from an EMBL/GenBank/DDBJ whole genome shotgun (WGS) entry which is preliminary data.</text>
</comment>
<dbReference type="Gene3D" id="3.40.190.100">
    <property type="entry name" value="Glycine betaine-binding periplasmic protein, domain 2"/>
    <property type="match status" value="1"/>
</dbReference>
<feature type="signal peptide" evidence="1">
    <location>
        <begin position="1"/>
        <end position="23"/>
    </location>
</feature>
<accession>A0A1E7KI50</accession>
<organism evidence="3 4">
    <name type="scientific">Streptomyces oceani</name>
    <dbReference type="NCBI Taxonomy" id="1075402"/>
    <lineage>
        <taxon>Bacteria</taxon>
        <taxon>Bacillati</taxon>
        <taxon>Actinomycetota</taxon>
        <taxon>Actinomycetes</taxon>
        <taxon>Kitasatosporales</taxon>
        <taxon>Streptomycetaceae</taxon>
        <taxon>Streptomyces</taxon>
    </lineage>
</organism>
<keyword evidence="1" id="KW-0732">Signal</keyword>